<comment type="cofactor">
    <cofactor evidence="1">
        <name>L-ascorbate</name>
        <dbReference type="ChEBI" id="CHEBI:38290"/>
    </cofactor>
</comment>
<dbReference type="EMBL" id="JAQOSP010000118">
    <property type="protein sequence ID" value="MDJ1171580.1"/>
    <property type="molecule type" value="Genomic_DNA"/>
</dbReference>
<evidence type="ECO:0000256" key="2">
    <source>
        <dbReference type="ARBA" id="ARBA00022723"/>
    </source>
</evidence>
<evidence type="ECO:0000256" key="4">
    <source>
        <dbReference type="ARBA" id="ARBA00023002"/>
    </source>
</evidence>
<name>A0ABT7AXH7_9CYAN</name>
<feature type="domain" description="Prolyl 4-hydroxylase alpha subunit" evidence="6">
    <location>
        <begin position="6"/>
        <end position="176"/>
    </location>
</feature>
<evidence type="ECO:0000256" key="3">
    <source>
        <dbReference type="ARBA" id="ARBA00022964"/>
    </source>
</evidence>
<keyword evidence="8" id="KW-1185">Reference proteome</keyword>
<comment type="caution">
    <text evidence="7">The sequence shown here is derived from an EMBL/GenBank/DDBJ whole genome shotgun (WGS) entry which is preliminary data.</text>
</comment>
<dbReference type="Proteomes" id="UP001235303">
    <property type="component" value="Unassembled WGS sequence"/>
</dbReference>
<dbReference type="PANTHER" id="PTHR10869:SF236">
    <property type="entry name" value="PROLYL 4-HYDROXYLASE ALPHA SUBUNIT DOMAIN-CONTAINING PROTEIN"/>
    <property type="match status" value="1"/>
</dbReference>
<dbReference type="SMART" id="SM00702">
    <property type="entry name" value="P4Hc"/>
    <property type="match status" value="1"/>
</dbReference>
<proteinExistence type="predicted"/>
<evidence type="ECO:0000313" key="7">
    <source>
        <dbReference type="EMBL" id="MDJ1171580.1"/>
    </source>
</evidence>
<dbReference type="InterPro" id="IPR045054">
    <property type="entry name" value="P4HA-like"/>
</dbReference>
<keyword evidence="4" id="KW-0560">Oxidoreductase</keyword>
<gene>
    <name evidence="7" type="ORF">PMG71_19295</name>
</gene>
<dbReference type="Pfam" id="PF13640">
    <property type="entry name" value="2OG-FeII_Oxy_3"/>
    <property type="match status" value="1"/>
</dbReference>
<dbReference type="RefSeq" id="WP_283755334.1">
    <property type="nucleotide sequence ID" value="NZ_JAQOSP010000118.1"/>
</dbReference>
<evidence type="ECO:0000313" key="8">
    <source>
        <dbReference type="Proteomes" id="UP001235303"/>
    </source>
</evidence>
<keyword evidence="3" id="KW-0223">Dioxygenase</keyword>
<protein>
    <submittedName>
        <fullName evidence="7">2OG-Fe(II) oxygenase</fullName>
    </submittedName>
</protein>
<dbReference type="InterPro" id="IPR044862">
    <property type="entry name" value="Pro_4_hyd_alph_FE2OG_OXY"/>
</dbReference>
<keyword evidence="5" id="KW-0408">Iron</keyword>
<evidence type="ECO:0000256" key="5">
    <source>
        <dbReference type="ARBA" id="ARBA00023004"/>
    </source>
</evidence>
<accession>A0ABT7AXH7</accession>
<evidence type="ECO:0000259" key="6">
    <source>
        <dbReference type="SMART" id="SM00702"/>
    </source>
</evidence>
<evidence type="ECO:0000256" key="1">
    <source>
        <dbReference type="ARBA" id="ARBA00001961"/>
    </source>
</evidence>
<dbReference type="PANTHER" id="PTHR10869">
    <property type="entry name" value="PROLYL 4-HYDROXYLASE ALPHA SUBUNIT"/>
    <property type="match status" value="1"/>
</dbReference>
<dbReference type="InterPro" id="IPR006620">
    <property type="entry name" value="Pro_4_hyd_alph"/>
</dbReference>
<sequence length="211" mass="24392">MIELSNNIFTIPSLLTPEKCSQLINESEKIGYSEADIQVHQGRQHLPNIRNNQRVNYYSQQLAQELWHQLASYSLPIYEGKQAINLSPYFRFYRYTPGQKFKIHQDGRQNVDGNETLFTLLIFLSEEFQGGDTHFRQDRIKIIPKTGHALIFEHRLWHKGCLVEQGIKYVLRTDIVYSPSLVKPIISSPVSASGHENLLRSGQDARTPRIL</sequence>
<organism evidence="7 8">
    <name type="scientific">Roseofilum acuticapitatum BLCC-M154</name>
    <dbReference type="NCBI Taxonomy" id="3022444"/>
    <lineage>
        <taxon>Bacteria</taxon>
        <taxon>Bacillati</taxon>
        <taxon>Cyanobacteriota</taxon>
        <taxon>Cyanophyceae</taxon>
        <taxon>Desertifilales</taxon>
        <taxon>Desertifilaceae</taxon>
        <taxon>Roseofilum</taxon>
        <taxon>Roseofilum acuticapitatum</taxon>
    </lineage>
</organism>
<keyword evidence="2" id="KW-0479">Metal-binding</keyword>
<reference evidence="7 8" key="1">
    <citation type="submission" date="2023-01" db="EMBL/GenBank/DDBJ databases">
        <title>Novel diversity within Roseofilum (Cyanobacteria; Desertifilaceae) from marine benthic mats with descriptions of four novel species.</title>
        <authorList>
            <person name="Wang Y."/>
            <person name="Berthold D.E."/>
            <person name="Hu J."/>
            <person name="Lefler F.W."/>
            <person name="Laughinghouse H.D. IV."/>
        </authorList>
    </citation>
    <scope>NUCLEOTIDE SEQUENCE [LARGE SCALE GENOMIC DNA]</scope>
    <source>
        <strain evidence="7 8">BLCC-M154</strain>
    </source>
</reference>
<dbReference type="Gene3D" id="2.60.120.620">
    <property type="entry name" value="q2cbj1_9rhob like domain"/>
    <property type="match status" value="1"/>
</dbReference>